<evidence type="ECO:0000256" key="8">
    <source>
        <dbReference type="RuleBase" id="RU000554"/>
    </source>
</evidence>
<dbReference type="SUPFAM" id="SSF51726">
    <property type="entry name" value="UROD/MetE-like"/>
    <property type="match status" value="1"/>
</dbReference>
<protein>
    <recommendedName>
        <fullName evidence="3 7">Uroporphyrinogen decarboxylase</fullName>
        <shortName evidence="7">UPD</shortName>
        <shortName evidence="7">URO-D</shortName>
        <ecNumber evidence="3 7">4.1.1.37</ecNumber>
    </recommendedName>
</protein>
<keyword evidence="13" id="KW-1185">Reference proteome</keyword>
<evidence type="ECO:0000256" key="3">
    <source>
        <dbReference type="ARBA" id="ARBA00012288"/>
    </source>
</evidence>
<comment type="caution">
    <text evidence="7">Lacks conserved residue(s) required for the propagation of feature annotation.</text>
</comment>
<comment type="similarity">
    <text evidence="2 7 9">Belongs to the uroporphyrinogen decarboxylase family.</text>
</comment>
<dbReference type="HAMAP" id="MF_00218">
    <property type="entry name" value="URO_D"/>
    <property type="match status" value="1"/>
</dbReference>
<feature type="domain" description="Uroporphyrinogen decarboxylase (URO-D)" evidence="11">
    <location>
        <begin position="138"/>
        <end position="154"/>
    </location>
</feature>
<dbReference type="InterPro" id="IPR038071">
    <property type="entry name" value="UROD/MetE-like_sf"/>
</dbReference>
<sequence length="343" mass="37161">MTLQDSPFLRACRRLPVSRTPVWYMRQAGRSLPEYRRVRADVPMLEACARPDMITEITLQPVRRHGVDAAIYFSDIVVPLKAIGVDLDIKPGVGPVVAEPIRTAADLKRLRELEPDDVSFVTEAVGGLVGELGDVPLIGFAGAPFTLASYLIEGGPSKNHERTKALMYGEPELWNELLGRLSAITLAFLKVQIEAGASAVQLFDSWVGALSAEDYRTSVLPHSASVFEGLSGYDVPRIHFGVGTGELLGLLSEAGADVVGVDWRVPLDKAAQRVQAATALQGNLDPAVLFAPWEVVAERAKDVLSRGRVADGHIFNLGHGVLPNTDPDVLTRLTEFVHAETED</sequence>
<evidence type="ECO:0000256" key="6">
    <source>
        <dbReference type="ARBA" id="ARBA00023244"/>
    </source>
</evidence>
<keyword evidence="7" id="KW-0963">Cytoplasm</keyword>
<evidence type="ECO:0000259" key="11">
    <source>
        <dbReference type="PROSITE" id="PS00907"/>
    </source>
</evidence>
<keyword evidence="5 7" id="KW-0456">Lyase</keyword>
<keyword evidence="4 7" id="KW-0210">Decarboxylase</keyword>
<dbReference type="GO" id="GO:0004853">
    <property type="term" value="F:uroporphyrinogen decarboxylase activity"/>
    <property type="evidence" value="ECO:0007669"/>
    <property type="project" value="UniProtKB-UniRule"/>
</dbReference>
<dbReference type="InterPro" id="IPR000257">
    <property type="entry name" value="Uroporphyrinogen_deCOase"/>
</dbReference>
<dbReference type="Gene3D" id="3.20.20.210">
    <property type="match status" value="1"/>
</dbReference>
<dbReference type="PROSITE" id="PS00906">
    <property type="entry name" value="UROD_1"/>
    <property type="match status" value="1"/>
</dbReference>
<feature type="binding site" evidence="7">
    <location>
        <position position="319"/>
    </location>
    <ligand>
        <name>substrate</name>
    </ligand>
</feature>
<feature type="domain" description="Uroporphyrinogen decarboxylase (URO-D)" evidence="10">
    <location>
        <begin position="21"/>
        <end position="30"/>
    </location>
</feature>
<feature type="binding site" evidence="7">
    <location>
        <position position="205"/>
    </location>
    <ligand>
        <name>substrate</name>
    </ligand>
</feature>
<dbReference type="CDD" id="cd00717">
    <property type="entry name" value="URO-D"/>
    <property type="match status" value="1"/>
</dbReference>
<dbReference type="InterPro" id="IPR006361">
    <property type="entry name" value="Uroporphyrinogen_deCO2ase_HemE"/>
</dbReference>
<comment type="caution">
    <text evidence="12">The sequence shown here is derived from an EMBL/GenBank/DDBJ whole genome shotgun (WGS) entry which is preliminary data.</text>
</comment>
<evidence type="ECO:0000256" key="4">
    <source>
        <dbReference type="ARBA" id="ARBA00022793"/>
    </source>
</evidence>
<comment type="subunit">
    <text evidence="7">Homodimer.</text>
</comment>
<evidence type="ECO:0000259" key="10">
    <source>
        <dbReference type="PROSITE" id="PS00906"/>
    </source>
</evidence>
<comment type="pathway">
    <text evidence="1 7 8">Porphyrin-containing compound metabolism; protoporphyrin-IX biosynthesis; coproporphyrinogen-III from 5-aminolevulinate: step 4/4.</text>
</comment>
<evidence type="ECO:0000256" key="9">
    <source>
        <dbReference type="RuleBase" id="RU004169"/>
    </source>
</evidence>
<dbReference type="NCBIfam" id="TIGR01464">
    <property type="entry name" value="hemE"/>
    <property type="match status" value="1"/>
</dbReference>
<organism evidence="12 13">
    <name type="scientific">Nocardiopsis composta</name>
    <dbReference type="NCBI Taxonomy" id="157465"/>
    <lineage>
        <taxon>Bacteria</taxon>
        <taxon>Bacillati</taxon>
        <taxon>Actinomycetota</taxon>
        <taxon>Actinomycetes</taxon>
        <taxon>Streptosporangiales</taxon>
        <taxon>Nocardiopsidaceae</taxon>
        <taxon>Nocardiopsis</taxon>
    </lineage>
</organism>
<dbReference type="UniPathway" id="UPA00251">
    <property type="reaction ID" value="UER00321"/>
</dbReference>
<feature type="binding site" evidence="7">
    <location>
        <begin position="26"/>
        <end position="30"/>
    </location>
    <ligand>
        <name>substrate</name>
    </ligand>
</feature>
<comment type="function">
    <text evidence="7">Catalyzes the decarboxylation of four acetate groups of uroporphyrinogen-III to yield coproporphyrinogen-III.</text>
</comment>
<reference evidence="12 13" key="1">
    <citation type="submission" date="2020-08" db="EMBL/GenBank/DDBJ databases">
        <title>Sequencing the genomes of 1000 actinobacteria strains.</title>
        <authorList>
            <person name="Klenk H.-P."/>
        </authorList>
    </citation>
    <scope>NUCLEOTIDE SEQUENCE [LARGE SCALE GENOMIC DNA]</scope>
    <source>
        <strain evidence="12 13">DSM 44551</strain>
    </source>
</reference>
<gene>
    <name evidence="7" type="primary">hemE</name>
    <name evidence="12" type="ORF">HDA36_001807</name>
</gene>
<comment type="subcellular location">
    <subcellularLocation>
        <location evidence="7">Cytoplasm</location>
    </subcellularLocation>
</comment>
<feature type="binding site" evidence="7">
    <location>
        <position position="150"/>
    </location>
    <ligand>
        <name>substrate</name>
    </ligand>
</feature>
<feature type="site" description="Transition state stabilizer" evidence="7">
    <location>
        <position position="75"/>
    </location>
</feature>
<dbReference type="PROSITE" id="PS00907">
    <property type="entry name" value="UROD_2"/>
    <property type="match status" value="1"/>
</dbReference>
<dbReference type="GO" id="GO:0006782">
    <property type="term" value="P:protoporphyrinogen IX biosynthetic process"/>
    <property type="evidence" value="ECO:0007669"/>
    <property type="project" value="UniProtKB-UniRule"/>
</dbReference>
<evidence type="ECO:0000313" key="12">
    <source>
        <dbReference type="EMBL" id="MBB5431723.1"/>
    </source>
</evidence>
<accession>A0A7W8VD92</accession>
<dbReference type="PANTHER" id="PTHR21091:SF169">
    <property type="entry name" value="UROPORPHYRINOGEN DECARBOXYLASE"/>
    <property type="match status" value="1"/>
</dbReference>
<evidence type="ECO:0000313" key="13">
    <source>
        <dbReference type="Proteomes" id="UP000572635"/>
    </source>
</evidence>
<comment type="catalytic activity">
    <reaction evidence="7 8">
        <text>uroporphyrinogen III + 4 H(+) = coproporphyrinogen III + 4 CO2</text>
        <dbReference type="Rhea" id="RHEA:19865"/>
        <dbReference type="ChEBI" id="CHEBI:15378"/>
        <dbReference type="ChEBI" id="CHEBI:16526"/>
        <dbReference type="ChEBI" id="CHEBI:57308"/>
        <dbReference type="ChEBI" id="CHEBI:57309"/>
        <dbReference type="EC" id="4.1.1.37"/>
    </reaction>
</comment>
<evidence type="ECO:0000256" key="1">
    <source>
        <dbReference type="ARBA" id="ARBA00004804"/>
    </source>
</evidence>
<dbReference type="EC" id="4.1.1.37" evidence="3 7"/>
<evidence type="ECO:0000256" key="5">
    <source>
        <dbReference type="ARBA" id="ARBA00023239"/>
    </source>
</evidence>
<dbReference type="GO" id="GO:0005829">
    <property type="term" value="C:cytosol"/>
    <property type="evidence" value="ECO:0007669"/>
    <property type="project" value="TreeGrafter"/>
</dbReference>
<dbReference type="Pfam" id="PF01208">
    <property type="entry name" value="URO-D"/>
    <property type="match status" value="1"/>
</dbReference>
<dbReference type="AlphaFoldDB" id="A0A7W8VD92"/>
<dbReference type="EMBL" id="JACHDB010000001">
    <property type="protein sequence ID" value="MBB5431723.1"/>
    <property type="molecule type" value="Genomic_DNA"/>
</dbReference>
<name>A0A7W8VD92_9ACTN</name>
<feature type="binding site" evidence="7">
    <location>
        <position position="75"/>
    </location>
    <ligand>
        <name>substrate</name>
    </ligand>
</feature>
<dbReference type="PANTHER" id="PTHR21091">
    <property type="entry name" value="METHYLTETRAHYDROFOLATE:HOMOCYSTEINE METHYLTRANSFERASE RELATED"/>
    <property type="match status" value="1"/>
</dbReference>
<keyword evidence="6 7" id="KW-0627">Porphyrin biosynthesis</keyword>
<evidence type="ECO:0000256" key="7">
    <source>
        <dbReference type="HAMAP-Rule" id="MF_00218"/>
    </source>
</evidence>
<evidence type="ECO:0000256" key="2">
    <source>
        <dbReference type="ARBA" id="ARBA00009935"/>
    </source>
</evidence>
<proteinExistence type="inferred from homology"/>
<dbReference type="Proteomes" id="UP000572635">
    <property type="component" value="Unassembled WGS sequence"/>
</dbReference>